<dbReference type="Proteomes" id="UP000682782">
    <property type="component" value="Chromosome"/>
</dbReference>
<accession>A0AC61MXV4</accession>
<name>A0AC61MXV4_9FIRM</name>
<organism evidence="1 2">
    <name type="scientific">Aristaeella hokkaidonensis</name>
    <dbReference type="NCBI Taxonomy" id="3046382"/>
    <lineage>
        <taxon>Bacteria</taxon>
        <taxon>Bacillati</taxon>
        <taxon>Bacillota</taxon>
        <taxon>Clostridia</taxon>
        <taxon>Eubacteriales</taxon>
        <taxon>Aristaeellaceae</taxon>
        <taxon>Aristaeella</taxon>
    </lineage>
</organism>
<evidence type="ECO:0000313" key="2">
    <source>
        <dbReference type="Proteomes" id="UP000682782"/>
    </source>
</evidence>
<dbReference type="EMBL" id="CP068393">
    <property type="protein sequence ID" value="QUC67840.1"/>
    <property type="molecule type" value="Genomic_DNA"/>
</dbReference>
<keyword evidence="2" id="KW-1185">Reference proteome</keyword>
<evidence type="ECO:0000313" key="1">
    <source>
        <dbReference type="EMBL" id="QUC67840.1"/>
    </source>
</evidence>
<protein>
    <submittedName>
        <fullName evidence="1">ComEC/Rec2 family competence protein</fullName>
    </submittedName>
</protein>
<proteinExistence type="predicted"/>
<gene>
    <name evidence="1" type="ORF">JYE49_03830</name>
</gene>
<reference evidence="1" key="1">
    <citation type="submission" date="2021-01" db="EMBL/GenBank/DDBJ databases">
        <title>Complete genome sequence of Clostridiales bacterium R-7.</title>
        <authorList>
            <person name="Mahoney-Kurpe S.C."/>
            <person name="Palevich N."/>
            <person name="Koike S."/>
            <person name="Moon C.D."/>
            <person name="Attwood G.T."/>
        </authorList>
    </citation>
    <scope>NUCLEOTIDE SEQUENCE</scope>
    <source>
        <strain evidence="1">R-7</strain>
    </source>
</reference>
<sequence length="753" mass="82136">MTNRQRSWLLPPAALALVAGVFLGRNAAGILLPLFACILTLSSVFFLKGWLRFSACIVFSVMLGLFAGSLAFHPDLPPEGEYNIQGVISDEVTNGSFGQYRIALSDVTLDGRPLSGGAYWTFYSDEDHSSLLPGKAVSFTASLYHPRGADNPDGYDFREALLQRGITVGVYGKNSLTVQDSVCFSFAGFIASLRHRLSASLIATLGEETGAYASAMLLGMRSLIPSDDRQAFSRLGIAHILSVSGFHVGVLIGILNLLFHLLRLRQSVRLLLYAVLLFFYSSLCGMSQPVIRASLLMLLGLEGRILNRPRSGLHLLSAVLFIMVLFSPVQVTSASFQLTFCAVFGLVWVMSFIRRRKRFRSRILQYVFESLVLTFGIQLGLLLPELSFFQRLPLLVFLVNLPAMLISGMLILFFWLALLCLPVPFLSALLSVPLSSVTGFLLSGIRQLGALPGLTLWIHVPNLLTGFGVVLLFLGFCCFIRFHAGMRTGMLVLGAVLVVVSLFPAHHNGTEYIQLSAGNADAAVIWDQDKVYVMDTGEDDGTLSSFLRARRLTPDAVILTHLHTDHAGGLRSLIEDEIPVNTILLPEGAEAQDIHPEFIALLDQLQQSGTEIRSLSRGDVLPLPSGILTVLWPEHGKVRSGQDANKYSLVTRLTLKESTVLLAADLPGAYEQYCAAPSDLLKAAHHGSPSSSSPDFISVVSPKAILLSCRQPTRVADFRSCSGDIPVYGTPEYGALTVRFEEGKFTVIPYLTP</sequence>